<reference evidence="2 3" key="1">
    <citation type="journal article" date="2015" name="Int. Biodeterior. Biodegradation">
        <title>Physiological and genetic screening methods for the isolation of methyl tert-butyl ether-degrading bacteria for bioremediation purposes.</title>
        <authorList>
            <person name="Guisado I.M."/>
            <person name="Purswani J."/>
            <person name="Gonzalez Lopez J."/>
            <person name="Pozo C."/>
        </authorList>
    </citation>
    <scope>NUCLEOTIDE SEQUENCE [LARGE SCALE GENOMIC DNA]</scope>
    <source>
        <strain evidence="2 3">SH7</strain>
    </source>
</reference>
<protein>
    <submittedName>
        <fullName evidence="2">Uncharacterized protein</fullName>
    </submittedName>
</protein>
<name>A0A0W1AWD4_9BACL</name>
<keyword evidence="1" id="KW-0472">Membrane</keyword>
<evidence type="ECO:0000256" key="1">
    <source>
        <dbReference type="SAM" id="Phobius"/>
    </source>
</evidence>
<keyword evidence="1" id="KW-0812">Transmembrane</keyword>
<dbReference type="AlphaFoldDB" id="A0A0W1AWD4"/>
<evidence type="ECO:0000313" key="3">
    <source>
        <dbReference type="Proteomes" id="UP000054709"/>
    </source>
</evidence>
<organism evidence="2 3">
    <name type="scientific">Paenibacillus etheri</name>
    <dbReference type="NCBI Taxonomy" id="1306852"/>
    <lineage>
        <taxon>Bacteria</taxon>
        <taxon>Bacillati</taxon>
        <taxon>Bacillota</taxon>
        <taxon>Bacilli</taxon>
        <taxon>Bacillales</taxon>
        <taxon>Paenibacillaceae</taxon>
        <taxon>Paenibacillus</taxon>
    </lineage>
</organism>
<keyword evidence="3" id="KW-1185">Reference proteome</keyword>
<feature type="transmembrane region" description="Helical" evidence="1">
    <location>
        <begin position="6"/>
        <end position="22"/>
    </location>
</feature>
<sequence>MNVASWFVNIASWFVIVASLVFDCSELVSNYRDFGFQLQQATFPITPSYKVFFGKTDKPESTERRVQ</sequence>
<gene>
    <name evidence="2" type="ORF">UQ64_19000</name>
</gene>
<keyword evidence="1" id="KW-1133">Transmembrane helix</keyword>
<dbReference type="Proteomes" id="UP000054709">
    <property type="component" value="Unassembled WGS sequence"/>
</dbReference>
<evidence type="ECO:0000313" key="2">
    <source>
        <dbReference type="EMBL" id="KTD85588.1"/>
    </source>
</evidence>
<proteinExistence type="predicted"/>
<dbReference type="EMBL" id="LCZJ02000026">
    <property type="protein sequence ID" value="KTD85588.1"/>
    <property type="molecule type" value="Genomic_DNA"/>
</dbReference>
<comment type="caution">
    <text evidence="2">The sequence shown here is derived from an EMBL/GenBank/DDBJ whole genome shotgun (WGS) entry which is preliminary data.</text>
</comment>
<accession>A0A0W1AWD4</accession>